<dbReference type="OrthoDB" id="399374at2"/>
<gene>
    <name evidence="1" type="ORF">MGALLINA_05260</name>
</gene>
<dbReference type="PATRIC" id="fig|29557.3.peg.524"/>
<evidence type="ECO:0000313" key="2">
    <source>
        <dbReference type="Proteomes" id="UP000076983"/>
    </source>
</evidence>
<dbReference type="InterPro" id="IPR054781">
    <property type="entry name" value="Asp23-rel"/>
</dbReference>
<keyword evidence="2" id="KW-1185">Reference proteome</keyword>
<proteinExistence type="predicted"/>
<dbReference type="AlphaFoldDB" id="A0A168R944"/>
<protein>
    <submittedName>
        <fullName evidence="1">Uncharacterized protein</fullName>
    </submittedName>
</protein>
<evidence type="ECO:0000313" key="1">
    <source>
        <dbReference type="EMBL" id="OAB48737.1"/>
    </source>
</evidence>
<name>A0A168R944_9BACT</name>
<dbReference type="Proteomes" id="UP000076983">
    <property type="component" value="Unassembled WGS sequence"/>
</dbReference>
<dbReference type="RefSeq" id="WP_027332668.1">
    <property type="nucleotide sequence ID" value="NZ_LVLH01000042.1"/>
</dbReference>
<dbReference type="STRING" id="29557.MGALLINA_05260"/>
<dbReference type="NCBIfam" id="NF045836">
    <property type="entry name" value="MMB_0454_fam"/>
    <property type="match status" value="1"/>
</dbReference>
<sequence>MNYLTVNYGLNQSYSVNTTALEELINYCIKDIKGLKVDGKIKLTFTKDQQNVAISFNFKIKQNKNIAEIVNNFANDLEKKFILLLGIKPTNLQMNFVGFY</sequence>
<reference evidence="1 2" key="1">
    <citation type="submission" date="2016-03" db="EMBL/GenBank/DDBJ databases">
        <title>Genome sequence of Mycoplasma gallinarum strain Mgn_IPT.</title>
        <authorList>
            <person name="Yacoub E."/>
            <person name="Sirand-Pugnet P."/>
            <person name="Barre A."/>
            <person name="Maurier F."/>
            <person name="Blanchard A."/>
            <person name="Ben Abdelmoumen B.M."/>
        </authorList>
    </citation>
    <scope>NUCLEOTIDE SEQUENCE [LARGE SCALE GENOMIC DNA]</scope>
    <source>
        <strain evidence="1 2">Mgn_IPT</strain>
    </source>
</reference>
<accession>A0A168R944</accession>
<dbReference type="EMBL" id="LVLH01000042">
    <property type="protein sequence ID" value="OAB48737.1"/>
    <property type="molecule type" value="Genomic_DNA"/>
</dbReference>
<comment type="caution">
    <text evidence="1">The sequence shown here is derived from an EMBL/GenBank/DDBJ whole genome shotgun (WGS) entry which is preliminary data.</text>
</comment>
<organism evidence="1 2">
    <name type="scientific">Mycoplasmopsis gallinarum</name>
    <dbReference type="NCBI Taxonomy" id="29557"/>
    <lineage>
        <taxon>Bacteria</taxon>
        <taxon>Bacillati</taxon>
        <taxon>Mycoplasmatota</taxon>
        <taxon>Mycoplasmoidales</taxon>
        <taxon>Metamycoplasmataceae</taxon>
        <taxon>Mycoplasmopsis</taxon>
    </lineage>
</organism>